<dbReference type="AlphaFoldDB" id="A0A7X0J3M5"/>
<protein>
    <submittedName>
        <fullName evidence="3">Putative nuclease of restriction endonuclease-like (RecB) superfamily</fullName>
    </submittedName>
</protein>
<evidence type="ECO:0000313" key="3">
    <source>
        <dbReference type="EMBL" id="MBB6499046.1"/>
    </source>
</evidence>
<keyword evidence="3" id="KW-0255">Endonuclease</keyword>
<keyword evidence="3" id="KW-0378">Hydrolase</keyword>
<dbReference type="GO" id="GO:0004519">
    <property type="term" value="F:endonuclease activity"/>
    <property type="evidence" value="ECO:0007669"/>
    <property type="project" value="UniProtKB-KW"/>
</dbReference>
<evidence type="ECO:0000313" key="4">
    <source>
        <dbReference type="Proteomes" id="UP000521017"/>
    </source>
</evidence>
<dbReference type="InterPro" id="IPR009362">
    <property type="entry name" value="YhcG_C"/>
</dbReference>
<dbReference type="InterPro" id="IPR053148">
    <property type="entry name" value="PD-DEXK-like_domain"/>
</dbReference>
<proteinExistence type="predicted"/>
<evidence type="ECO:0000259" key="1">
    <source>
        <dbReference type="Pfam" id="PF06250"/>
    </source>
</evidence>
<dbReference type="PANTHER" id="PTHR30547:SF5">
    <property type="entry name" value="NUCLEASE YHCG-RELATED"/>
    <property type="match status" value="1"/>
</dbReference>
<feature type="domain" description="YhcG PDDEXK nuclease" evidence="1">
    <location>
        <begin position="201"/>
        <end position="349"/>
    </location>
</feature>
<dbReference type="Proteomes" id="UP000521017">
    <property type="component" value="Unassembled WGS sequence"/>
</dbReference>
<dbReference type="GO" id="GO:0003676">
    <property type="term" value="F:nucleic acid binding"/>
    <property type="evidence" value="ECO:0007669"/>
    <property type="project" value="InterPro"/>
</dbReference>
<accession>A0A7X0J3M5</accession>
<sequence length="364" mass="42353">MNFESLLTTIEQTHAKLNSKAISQINYYNTLRNWLIGYYIVEFEQYGEDRATYGNAVLKNLAGKLTHIKGMSMTNLKLFRQFYQIYPEIGQTASDQFGQLGLASIGQTLSDQLMHREDSGSFLSPWELLTQLNFSHFIELIRVEDTLKRHFYEVETIKNAWKVRDLARAIDTLLFERTGLSVNKADVIAKVRDNQRVGIADVIKNPYLLEFLGLEEKPEYTEHDMESAIIEHLQHFLTEMGRGFCFEARQKRITFDNVHYRIDLVFYHRILKSHILLDLKLGRYDHADAGQMNLYLNYYRKHEMSEGDNPPVGIILCADKNDALVEYTTTGLSNEVFVSKYLVQLPSKEILETFIRNELNQEKL</sequence>
<keyword evidence="3" id="KW-0540">Nuclease</keyword>
<dbReference type="Pfam" id="PF06250">
    <property type="entry name" value="YhcG_C"/>
    <property type="match status" value="1"/>
</dbReference>
<dbReference type="InterPro" id="IPR011856">
    <property type="entry name" value="tRNA_endonuc-like_dom_sf"/>
</dbReference>
<gene>
    <name evidence="3" type="ORF">HDF25_001187</name>
</gene>
<dbReference type="Gene3D" id="3.40.1350.10">
    <property type="match status" value="1"/>
</dbReference>
<feature type="domain" description="YhcG N-terminal" evidence="2">
    <location>
        <begin position="12"/>
        <end position="177"/>
    </location>
</feature>
<reference evidence="3 4" key="1">
    <citation type="submission" date="2020-08" db="EMBL/GenBank/DDBJ databases">
        <title>Genomic Encyclopedia of Type Strains, Phase IV (KMG-V): Genome sequencing to study the core and pangenomes of soil and plant-associated prokaryotes.</title>
        <authorList>
            <person name="Whitman W."/>
        </authorList>
    </citation>
    <scope>NUCLEOTIDE SEQUENCE [LARGE SCALE GENOMIC DNA]</scope>
    <source>
        <strain evidence="3 4">M2T3</strain>
    </source>
</reference>
<organism evidence="3 4">
    <name type="scientific">Pedobacter cryoconitis</name>
    <dbReference type="NCBI Taxonomy" id="188932"/>
    <lineage>
        <taxon>Bacteria</taxon>
        <taxon>Pseudomonadati</taxon>
        <taxon>Bacteroidota</taxon>
        <taxon>Sphingobacteriia</taxon>
        <taxon>Sphingobacteriales</taxon>
        <taxon>Sphingobacteriaceae</taxon>
        <taxon>Pedobacter</taxon>
    </lineage>
</organism>
<dbReference type="PANTHER" id="PTHR30547">
    <property type="entry name" value="UNCHARACTERIZED PROTEIN YHCG-RELATED"/>
    <property type="match status" value="1"/>
</dbReference>
<name>A0A7X0J3M5_9SPHI</name>
<dbReference type="EMBL" id="JACHCC010000003">
    <property type="protein sequence ID" value="MBB6499046.1"/>
    <property type="molecule type" value="Genomic_DNA"/>
</dbReference>
<dbReference type="Pfam" id="PF17761">
    <property type="entry name" value="DUF1016_N"/>
    <property type="match status" value="1"/>
</dbReference>
<comment type="caution">
    <text evidence="3">The sequence shown here is derived from an EMBL/GenBank/DDBJ whole genome shotgun (WGS) entry which is preliminary data.</text>
</comment>
<dbReference type="InterPro" id="IPR041527">
    <property type="entry name" value="YhcG_N"/>
</dbReference>
<evidence type="ECO:0000259" key="2">
    <source>
        <dbReference type="Pfam" id="PF17761"/>
    </source>
</evidence>
<dbReference type="RefSeq" id="WP_184623725.1">
    <property type="nucleotide sequence ID" value="NZ_JACHCC010000003.1"/>
</dbReference>